<evidence type="ECO:0000313" key="3">
    <source>
        <dbReference type="Proteomes" id="UP000664218"/>
    </source>
</evidence>
<keyword evidence="1" id="KW-0472">Membrane</keyword>
<dbReference type="RefSeq" id="WP_207600056.1">
    <property type="nucleotide sequence ID" value="NZ_JAFNJU010000008.1"/>
</dbReference>
<proteinExistence type="predicted"/>
<accession>A0A939KJY4</accession>
<feature type="transmembrane region" description="Helical" evidence="1">
    <location>
        <begin position="21"/>
        <end position="42"/>
    </location>
</feature>
<keyword evidence="1" id="KW-0812">Transmembrane</keyword>
<organism evidence="2 3">
    <name type="scientific">Proteiniclasticum aestuarii</name>
    <dbReference type="NCBI Taxonomy" id="2817862"/>
    <lineage>
        <taxon>Bacteria</taxon>
        <taxon>Bacillati</taxon>
        <taxon>Bacillota</taxon>
        <taxon>Clostridia</taxon>
        <taxon>Eubacteriales</taxon>
        <taxon>Clostridiaceae</taxon>
        <taxon>Proteiniclasticum</taxon>
    </lineage>
</organism>
<evidence type="ECO:0000256" key="1">
    <source>
        <dbReference type="SAM" id="Phobius"/>
    </source>
</evidence>
<name>A0A939KJY4_9CLOT</name>
<protein>
    <submittedName>
        <fullName evidence="2">Uncharacterized protein</fullName>
    </submittedName>
</protein>
<gene>
    <name evidence="2" type="ORF">J3A84_10850</name>
</gene>
<reference evidence="2" key="1">
    <citation type="submission" date="2021-03" db="EMBL/GenBank/DDBJ databases">
        <title>Proteiniclasticum marinus sp. nov., isolated from tidal flat sediment.</title>
        <authorList>
            <person name="Namirimu T."/>
            <person name="Yang J.-A."/>
            <person name="Yang S.-H."/>
            <person name="Kim Y.-J."/>
            <person name="Kwon K.K."/>
        </authorList>
    </citation>
    <scope>NUCLEOTIDE SEQUENCE</scope>
    <source>
        <strain evidence="2">SCR006</strain>
    </source>
</reference>
<keyword evidence="3" id="KW-1185">Reference proteome</keyword>
<dbReference type="Proteomes" id="UP000664218">
    <property type="component" value="Unassembled WGS sequence"/>
</dbReference>
<evidence type="ECO:0000313" key="2">
    <source>
        <dbReference type="EMBL" id="MBO1265531.1"/>
    </source>
</evidence>
<dbReference type="EMBL" id="JAFNJU010000008">
    <property type="protein sequence ID" value="MBO1265531.1"/>
    <property type="molecule type" value="Genomic_DNA"/>
</dbReference>
<keyword evidence="1" id="KW-1133">Transmembrane helix</keyword>
<dbReference type="AlphaFoldDB" id="A0A939KJY4"/>
<feature type="transmembrane region" description="Helical" evidence="1">
    <location>
        <begin position="62"/>
        <end position="82"/>
    </location>
</feature>
<sequence>MFEERNKKIWEKVRPKGMKSYLIQNGLLTQGLTFFIALGFISPLVNHGFSAYYFQSEAFRNRLIFIGIVAPVYGVFIAYSSWKSLEKKFG</sequence>
<comment type="caution">
    <text evidence="2">The sequence shown here is derived from an EMBL/GenBank/DDBJ whole genome shotgun (WGS) entry which is preliminary data.</text>
</comment>